<dbReference type="GO" id="GO:0008270">
    <property type="term" value="F:zinc ion binding"/>
    <property type="evidence" value="ECO:0007669"/>
    <property type="project" value="UniProtKB-KW"/>
</dbReference>
<comment type="caution">
    <text evidence="5">The sequence shown here is derived from an EMBL/GenBank/DDBJ whole genome shotgun (WGS) entry which is preliminary data.</text>
</comment>
<dbReference type="GO" id="GO:0003676">
    <property type="term" value="F:nucleic acid binding"/>
    <property type="evidence" value="ECO:0007669"/>
    <property type="project" value="InterPro"/>
</dbReference>
<dbReference type="SUPFAM" id="SSF53098">
    <property type="entry name" value="Ribonuclease H-like"/>
    <property type="match status" value="1"/>
</dbReference>
<reference evidence="5 6" key="1">
    <citation type="submission" date="2017-11" db="EMBL/GenBank/DDBJ databases">
        <title>De-novo sequencing of pomegranate (Punica granatum L.) genome.</title>
        <authorList>
            <person name="Akparov Z."/>
            <person name="Amiraslanov A."/>
            <person name="Hajiyeva S."/>
            <person name="Abbasov M."/>
            <person name="Kaur K."/>
            <person name="Hamwieh A."/>
            <person name="Solovyev V."/>
            <person name="Salamov A."/>
            <person name="Braich B."/>
            <person name="Kosarev P."/>
            <person name="Mahmoud A."/>
            <person name="Hajiyev E."/>
            <person name="Babayeva S."/>
            <person name="Izzatullayeva V."/>
            <person name="Mammadov A."/>
            <person name="Mammadov A."/>
            <person name="Sharifova S."/>
            <person name="Ojaghi J."/>
            <person name="Eynullazada K."/>
            <person name="Bayramov B."/>
            <person name="Abdulazimova A."/>
            <person name="Shahmuradov I."/>
        </authorList>
    </citation>
    <scope>NUCLEOTIDE SEQUENCE [LARGE SCALE GENOMIC DNA]</scope>
    <source>
        <strain evidence="6">cv. AG2017</strain>
        <tissue evidence="5">Leaf</tissue>
    </source>
</reference>
<keyword evidence="1" id="KW-0863">Zinc-finger</keyword>
<evidence type="ECO:0008006" key="7">
    <source>
        <dbReference type="Google" id="ProtNLM"/>
    </source>
</evidence>
<dbReference type="Proteomes" id="UP000233551">
    <property type="component" value="Unassembled WGS sequence"/>
</dbReference>
<feature type="domain" description="Integrase catalytic" evidence="4">
    <location>
        <begin position="393"/>
        <end position="517"/>
    </location>
</feature>
<evidence type="ECO:0000259" key="3">
    <source>
        <dbReference type="PROSITE" id="PS50158"/>
    </source>
</evidence>
<dbReference type="PANTHER" id="PTHR47592:SF27">
    <property type="entry name" value="OS08G0421700 PROTEIN"/>
    <property type="match status" value="1"/>
</dbReference>
<dbReference type="GO" id="GO:0015074">
    <property type="term" value="P:DNA integration"/>
    <property type="evidence" value="ECO:0007669"/>
    <property type="project" value="InterPro"/>
</dbReference>
<dbReference type="PROSITE" id="PS50994">
    <property type="entry name" value="INTEGRASE"/>
    <property type="match status" value="1"/>
</dbReference>
<keyword evidence="6" id="KW-1185">Reference proteome</keyword>
<feature type="region of interest" description="Disordered" evidence="2">
    <location>
        <begin position="1"/>
        <end position="23"/>
    </location>
</feature>
<dbReference type="PROSITE" id="PS50158">
    <property type="entry name" value="ZF_CCHC"/>
    <property type="match status" value="1"/>
</dbReference>
<dbReference type="InterPro" id="IPR054722">
    <property type="entry name" value="PolX-like_BBD"/>
</dbReference>
<dbReference type="Gene3D" id="3.30.420.10">
    <property type="entry name" value="Ribonuclease H-like superfamily/Ribonuclease H"/>
    <property type="match status" value="1"/>
</dbReference>
<proteinExistence type="predicted"/>
<dbReference type="SUPFAM" id="SSF57756">
    <property type="entry name" value="Retrovirus zinc finger-like domains"/>
    <property type="match status" value="1"/>
</dbReference>
<feature type="compositionally biased region" description="Polar residues" evidence="2">
    <location>
        <begin position="1"/>
        <end position="18"/>
    </location>
</feature>
<sequence length="517" mass="58380">MASGNDGDTTNGSQTTGSGPAPILPNHLVSQNVAVPSMVPMNHVEKPEKFNGLNFKRWQQKILFYLTPLNLARFLTENAPTLSVGELDVQTLSAVDAWKYSDYFCRNYIMNSLHDSLYSVYQGFKTTKELWESLDRKYKSEDARAKKFLVGRFLDFKMVDSRTVMSQVQEFQVLLHEIQAEGMALSESFQVAVVIEKLPSGWKEFKNYLKHKRKEMTMEDLVVKLRIEEDNKNSGKDVILLAAKVNVMEQGQSSKNKIGKKKLGTNGGIFKPKFQGKCFNCDKKGHRSANCKLPKRKKNHEANVVNEMARDVADINLSAVVSEVNLIGSNQKEWWLDTGATRHVCSNRDLFTMLEPVIGERIYMGNSAHSAVEGQGKVVLKMTLGKELTLNNILYVPEIRKNLVSGSLLNKHGFMMVFELDKVILSKSGIKDEAIEKFVLYKNEVENQLNKKIKRLRSDRGGKYVTPFGEFCAQYGVIHEVTAPYSPQSNGVAERKNRTLKDMMNAMILSSGLPQNM</sequence>
<evidence type="ECO:0000313" key="6">
    <source>
        <dbReference type="Proteomes" id="UP000233551"/>
    </source>
</evidence>
<dbReference type="STRING" id="22663.A0A2I0KWR4"/>
<evidence type="ECO:0000313" key="5">
    <source>
        <dbReference type="EMBL" id="PKI72911.1"/>
    </source>
</evidence>
<evidence type="ECO:0000256" key="2">
    <source>
        <dbReference type="SAM" id="MobiDB-lite"/>
    </source>
</evidence>
<dbReference type="AlphaFoldDB" id="A0A2I0KWR4"/>
<dbReference type="PANTHER" id="PTHR47592">
    <property type="entry name" value="PBF68 PROTEIN"/>
    <property type="match status" value="1"/>
</dbReference>
<protein>
    <recommendedName>
        <fullName evidence="7">Retrovirus-related Pol polyprotein from transposon TNT 1-94</fullName>
    </recommendedName>
</protein>
<dbReference type="InterPro" id="IPR001878">
    <property type="entry name" value="Znf_CCHC"/>
</dbReference>
<dbReference type="InterPro" id="IPR036397">
    <property type="entry name" value="RNaseH_sf"/>
</dbReference>
<accession>A0A2I0KWR4</accession>
<dbReference type="Pfam" id="PF14223">
    <property type="entry name" value="Retrotran_gag_2"/>
    <property type="match status" value="1"/>
</dbReference>
<dbReference type="InterPro" id="IPR036875">
    <property type="entry name" value="Znf_CCHC_sf"/>
</dbReference>
<evidence type="ECO:0000256" key="1">
    <source>
        <dbReference type="PROSITE-ProRule" id="PRU00047"/>
    </source>
</evidence>
<dbReference type="Pfam" id="PF00098">
    <property type="entry name" value="zf-CCHC"/>
    <property type="match status" value="1"/>
</dbReference>
<dbReference type="EMBL" id="PGOL01000305">
    <property type="protein sequence ID" value="PKI72911.1"/>
    <property type="molecule type" value="Genomic_DNA"/>
</dbReference>
<evidence type="ECO:0000259" key="4">
    <source>
        <dbReference type="PROSITE" id="PS50994"/>
    </source>
</evidence>
<organism evidence="5 6">
    <name type="scientific">Punica granatum</name>
    <name type="common">Pomegranate</name>
    <dbReference type="NCBI Taxonomy" id="22663"/>
    <lineage>
        <taxon>Eukaryota</taxon>
        <taxon>Viridiplantae</taxon>
        <taxon>Streptophyta</taxon>
        <taxon>Embryophyta</taxon>
        <taxon>Tracheophyta</taxon>
        <taxon>Spermatophyta</taxon>
        <taxon>Magnoliopsida</taxon>
        <taxon>eudicotyledons</taxon>
        <taxon>Gunneridae</taxon>
        <taxon>Pentapetalae</taxon>
        <taxon>rosids</taxon>
        <taxon>malvids</taxon>
        <taxon>Myrtales</taxon>
        <taxon>Lythraceae</taxon>
        <taxon>Punica</taxon>
    </lineage>
</organism>
<feature type="domain" description="CCHC-type" evidence="3">
    <location>
        <begin position="277"/>
        <end position="292"/>
    </location>
</feature>
<keyword evidence="1" id="KW-0862">Zinc</keyword>
<name>A0A2I0KWR4_PUNGR</name>
<dbReference type="Pfam" id="PF22936">
    <property type="entry name" value="Pol_BBD"/>
    <property type="match status" value="1"/>
</dbReference>
<dbReference type="InterPro" id="IPR012337">
    <property type="entry name" value="RNaseH-like_sf"/>
</dbReference>
<gene>
    <name evidence="5" type="ORF">CRG98_006713</name>
</gene>
<dbReference type="InterPro" id="IPR001584">
    <property type="entry name" value="Integrase_cat-core"/>
</dbReference>
<keyword evidence="1" id="KW-0479">Metal-binding</keyword>